<evidence type="ECO:0000256" key="2">
    <source>
        <dbReference type="ARBA" id="ARBA00023125"/>
    </source>
</evidence>
<reference evidence="6" key="2">
    <citation type="journal article" date="2021" name="PeerJ">
        <title>Extensive microbial diversity within the chicken gut microbiome revealed by metagenomics and culture.</title>
        <authorList>
            <person name="Gilroy R."/>
            <person name="Ravi A."/>
            <person name="Getino M."/>
            <person name="Pursley I."/>
            <person name="Horton D.L."/>
            <person name="Alikhan N.F."/>
            <person name="Baker D."/>
            <person name="Gharbi K."/>
            <person name="Hall N."/>
            <person name="Watson M."/>
            <person name="Adriaenssens E.M."/>
            <person name="Foster-Nyarko E."/>
            <person name="Jarju S."/>
            <person name="Secka A."/>
            <person name="Antonio M."/>
            <person name="Oren A."/>
            <person name="Chaudhuri R.R."/>
            <person name="La Ragione R."/>
            <person name="Hildebrand F."/>
            <person name="Pallen M.J."/>
        </authorList>
    </citation>
    <scope>NUCLEOTIDE SEQUENCE</scope>
    <source>
        <strain evidence="6">ChiSxjej1B13-7041</strain>
    </source>
</reference>
<keyword evidence="3" id="KW-0804">Transcription</keyword>
<dbReference type="PROSITE" id="PS51071">
    <property type="entry name" value="HTH_RPIR"/>
    <property type="match status" value="1"/>
</dbReference>
<evidence type="ECO:0000259" key="5">
    <source>
        <dbReference type="PROSITE" id="PS51464"/>
    </source>
</evidence>
<dbReference type="EMBL" id="DVHU01000009">
    <property type="protein sequence ID" value="HIR92005.1"/>
    <property type="molecule type" value="Genomic_DNA"/>
</dbReference>
<dbReference type="GO" id="GO:0003700">
    <property type="term" value="F:DNA-binding transcription factor activity"/>
    <property type="evidence" value="ECO:0007669"/>
    <property type="project" value="InterPro"/>
</dbReference>
<dbReference type="Gene3D" id="1.10.10.10">
    <property type="entry name" value="Winged helix-like DNA-binding domain superfamily/Winged helix DNA-binding domain"/>
    <property type="match status" value="1"/>
</dbReference>
<accession>A0A9D1JET0</accession>
<sequence>MHLEFPKTPKRLTPAEQKLLEYIEGNREEFLFMTIGQLAAKLEVSEATISRFARHLGCQDFKQLKSIVIEQNHLEGPAGKLAGTLFAGGDENTFETANYLRQQMLYLEKTVQHLDAQVFDRAVNEILSAKRIWIHAKSASASLGQLLYFRLRRLGLSVAKFPSGGTEMLEGLAQAKEGDLVIFFGFSKVSWEGRVILDYKKSAGYNTLCFTGRLHAPKEERADVNLYVYRGEMREYHSMTAAVALIDALVVSISQKMGANSAENLQKIHKMKKKYYW</sequence>
<evidence type="ECO:0000256" key="1">
    <source>
        <dbReference type="ARBA" id="ARBA00023015"/>
    </source>
</evidence>
<feature type="domain" description="SIS" evidence="5">
    <location>
        <begin position="122"/>
        <end position="259"/>
    </location>
</feature>
<dbReference type="Gene3D" id="3.40.50.10490">
    <property type="entry name" value="Glucose-6-phosphate isomerase like protein, domain 1"/>
    <property type="match status" value="1"/>
</dbReference>
<dbReference type="InterPro" id="IPR000281">
    <property type="entry name" value="HTH_RpiR"/>
</dbReference>
<dbReference type="InterPro" id="IPR001347">
    <property type="entry name" value="SIS_dom"/>
</dbReference>
<evidence type="ECO:0000313" key="6">
    <source>
        <dbReference type="EMBL" id="HIR92005.1"/>
    </source>
</evidence>
<keyword evidence="2" id="KW-0238">DNA-binding</keyword>
<comment type="caution">
    <text evidence="6">The sequence shown here is derived from an EMBL/GenBank/DDBJ whole genome shotgun (WGS) entry which is preliminary data.</text>
</comment>
<keyword evidence="1" id="KW-0805">Transcription regulation</keyword>
<name>A0A9D1JET0_9FIRM</name>
<dbReference type="InterPro" id="IPR036388">
    <property type="entry name" value="WH-like_DNA-bd_sf"/>
</dbReference>
<dbReference type="InterPro" id="IPR035472">
    <property type="entry name" value="RpiR-like_SIS"/>
</dbReference>
<evidence type="ECO:0000259" key="4">
    <source>
        <dbReference type="PROSITE" id="PS51071"/>
    </source>
</evidence>
<dbReference type="GO" id="GO:0097367">
    <property type="term" value="F:carbohydrate derivative binding"/>
    <property type="evidence" value="ECO:0007669"/>
    <property type="project" value="InterPro"/>
</dbReference>
<protein>
    <submittedName>
        <fullName evidence="6">MurR/RpiR family transcriptional regulator</fullName>
    </submittedName>
</protein>
<dbReference type="CDD" id="cd05013">
    <property type="entry name" value="SIS_RpiR"/>
    <property type="match status" value="1"/>
</dbReference>
<dbReference type="Proteomes" id="UP000886841">
    <property type="component" value="Unassembled WGS sequence"/>
</dbReference>
<evidence type="ECO:0000256" key="3">
    <source>
        <dbReference type="ARBA" id="ARBA00023163"/>
    </source>
</evidence>
<dbReference type="InterPro" id="IPR046348">
    <property type="entry name" value="SIS_dom_sf"/>
</dbReference>
<dbReference type="GO" id="GO:0003677">
    <property type="term" value="F:DNA binding"/>
    <property type="evidence" value="ECO:0007669"/>
    <property type="project" value="UniProtKB-KW"/>
</dbReference>
<organism evidence="6 7">
    <name type="scientific">Candidatus Egerieimonas intestinavium</name>
    <dbReference type="NCBI Taxonomy" id="2840777"/>
    <lineage>
        <taxon>Bacteria</taxon>
        <taxon>Bacillati</taxon>
        <taxon>Bacillota</taxon>
        <taxon>Clostridia</taxon>
        <taxon>Lachnospirales</taxon>
        <taxon>Lachnospiraceae</taxon>
        <taxon>Lachnospiraceae incertae sedis</taxon>
        <taxon>Candidatus Egerieimonas</taxon>
    </lineage>
</organism>
<dbReference type="Pfam" id="PF01380">
    <property type="entry name" value="SIS"/>
    <property type="match status" value="1"/>
</dbReference>
<dbReference type="SUPFAM" id="SSF46689">
    <property type="entry name" value="Homeodomain-like"/>
    <property type="match status" value="1"/>
</dbReference>
<dbReference type="SUPFAM" id="SSF53697">
    <property type="entry name" value="SIS domain"/>
    <property type="match status" value="1"/>
</dbReference>
<reference evidence="6" key="1">
    <citation type="submission" date="2020-10" db="EMBL/GenBank/DDBJ databases">
        <authorList>
            <person name="Gilroy R."/>
        </authorList>
    </citation>
    <scope>NUCLEOTIDE SEQUENCE</scope>
    <source>
        <strain evidence="6">ChiSxjej1B13-7041</strain>
    </source>
</reference>
<dbReference type="Pfam" id="PF01418">
    <property type="entry name" value="HTH_6"/>
    <property type="match status" value="1"/>
</dbReference>
<dbReference type="InterPro" id="IPR047640">
    <property type="entry name" value="RpiR-like"/>
</dbReference>
<feature type="domain" description="HTH rpiR-type" evidence="4">
    <location>
        <begin position="1"/>
        <end position="75"/>
    </location>
</feature>
<dbReference type="GO" id="GO:1901135">
    <property type="term" value="P:carbohydrate derivative metabolic process"/>
    <property type="evidence" value="ECO:0007669"/>
    <property type="project" value="InterPro"/>
</dbReference>
<dbReference type="PANTHER" id="PTHR30514">
    <property type="entry name" value="GLUCOKINASE"/>
    <property type="match status" value="1"/>
</dbReference>
<evidence type="ECO:0000313" key="7">
    <source>
        <dbReference type="Proteomes" id="UP000886841"/>
    </source>
</evidence>
<dbReference type="InterPro" id="IPR009057">
    <property type="entry name" value="Homeodomain-like_sf"/>
</dbReference>
<dbReference type="AlphaFoldDB" id="A0A9D1JET0"/>
<proteinExistence type="predicted"/>
<dbReference type="PROSITE" id="PS51464">
    <property type="entry name" value="SIS"/>
    <property type="match status" value="1"/>
</dbReference>
<gene>
    <name evidence="6" type="ORF">IAB98_01115</name>
</gene>